<protein>
    <submittedName>
        <fullName evidence="1">Uncharacterized protein</fullName>
    </submittedName>
</protein>
<dbReference type="EMBL" id="JAMYWD010000007">
    <property type="protein sequence ID" value="KAJ4965643.1"/>
    <property type="molecule type" value="Genomic_DNA"/>
</dbReference>
<comment type="caution">
    <text evidence="1">The sequence shown here is derived from an EMBL/GenBank/DDBJ whole genome shotgun (WGS) entry which is preliminary data.</text>
</comment>
<dbReference type="Proteomes" id="UP001141806">
    <property type="component" value="Unassembled WGS sequence"/>
</dbReference>
<sequence length="178" mass="18861">MVFSIGSSGSVAEGDLVMQSSQEPKRCTVEVSQKEVTVLGVLVPTNYCGEQVAGSVVAVGLRLGASCIYQVETCDRSDVNLMISCVTLGLVPVGVLGRFDDANMHWDCIRPLSHVQGSGPGVMGEQMQVMLPIREVRLVPARVDVRGGAGKYPISHVGDALRRGFCEMGRLGVVAVEA</sequence>
<evidence type="ECO:0000313" key="2">
    <source>
        <dbReference type="Proteomes" id="UP001141806"/>
    </source>
</evidence>
<accession>A0A9Q0K857</accession>
<organism evidence="1 2">
    <name type="scientific">Protea cynaroides</name>
    <dbReference type="NCBI Taxonomy" id="273540"/>
    <lineage>
        <taxon>Eukaryota</taxon>
        <taxon>Viridiplantae</taxon>
        <taxon>Streptophyta</taxon>
        <taxon>Embryophyta</taxon>
        <taxon>Tracheophyta</taxon>
        <taxon>Spermatophyta</taxon>
        <taxon>Magnoliopsida</taxon>
        <taxon>Proteales</taxon>
        <taxon>Proteaceae</taxon>
        <taxon>Protea</taxon>
    </lineage>
</organism>
<name>A0A9Q0K857_9MAGN</name>
<proteinExistence type="predicted"/>
<reference evidence="1" key="1">
    <citation type="journal article" date="2023" name="Plant J.">
        <title>The genome of the king protea, Protea cynaroides.</title>
        <authorList>
            <person name="Chang J."/>
            <person name="Duong T.A."/>
            <person name="Schoeman C."/>
            <person name="Ma X."/>
            <person name="Roodt D."/>
            <person name="Barker N."/>
            <person name="Li Z."/>
            <person name="Van de Peer Y."/>
            <person name="Mizrachi E."/>
        </authorList>
    </citation>
    <scope>NUCLEOTIDE SEQUENCE</scope>
    <source>
        <tissue evidence="1">Young leaves</tissue>
    </source>
</reference>
<keyword evidence="2" id="KW-1185">Reference proteome</keyword>
<gene>
    <name evidence="1" type="ORF">NE237_017492</name>
</gene>
<evidence type="ECO:0000313" key="1">
    <source>
        <dbReference type="EMBL" id="KAJ4965643.1"/>
    </source>
</evidence>
<dbReference type="AlphaFoldDB" id="A0A9Q0K857"/>